<gene>
    <name evidence="1" type="ordered locus">RB4833</name>
</gene>
<keyword evidence="2" id="KW-1185">Reference proteome</keyword>
<dbReference type="AlphaFoldDB" id="Q7UH53"/>
<dbReference type="InParanoid" id="Q7UH53"/>
<proteinExistence type="predicted"/>
<dbReference type="EMBL" id="BX294141">
    <property type="protein sequence ID" value="CAD78125.1"/>
    <property type="molecule type" value="Genomic_DNA"/>
</dbReference>
<dbReference type="HOGENOM" id="CLU_1711818_0_0_0"/>
<evidence type="ECO:0000313" key="2">
    <source>
        <dbReference type="Proteomes" id="UP000001025"/>
    </source>
</evidence>
<protein>
    <submittedName>
        <fullName evidence="1">Uncharacterized protein</fullName>
    </submittedName>
</protein>
<dbReference type="Proteomes" id="UP000001025">
    <property type="component" value="Chromosome"/>
</dbReference>
<dbReference type="EnsemblBacteria" id="CAD78125">
    <property type="protein sequence ID" value="CAD78125"/>
    <property type="gene ID" value="RB4833"/>
</dbReference>
<accession>Q7UH53</accession>
<evidence type="ECO:0000313" key="1">
    <source>
        <dbReference type="EMBL" id="CAD78125.1"/>
    </source>
</evidence>
<name>Q7UH53_RHOBA</name>
<organism evidence="1 2">
    <name type="scientific">Rhodopirellula baltica (strain DSM 10527 / NCIMB 13988 / SH1)</name>
    <dbReference type="NCBI Taxonomy" id="243090"/>
    <lineage>
        <taxon>Bacteria</taxon>
        <taxon>Pseudomonadati</taxon>
        <taxon>Planctomycetota</taxon>
        <taxon>Planctomycetia</taxon>
        <taxon>Pirellulales</taxon>
        <taxon>Pirellulaceae</taxon>
        <taxon>Rhodopirellula</taxon>
    </lineage>
</organism>
<reference evidence="1 2" key="1">
    <citation type="journal article" date="2003" name="Proc. Natl. Acad. Sci. U.S.A.">
        <title>Complete genome sequence of the marine planctomycete Pirellula sp. strain 1.</title>
        <authorList>
            <person name="Gloeckner F.O."/>
            <person name="Kube M."/>
            <person name="Bauer M."/>
            <person name="Teeling H."/>
            <person name="Lombardot T."/>
            <person name="Ludwig W."/>
            <person name="Gade D."/>
            <person name="Beck A."/>
            <person name="Borzym K."/>
            <person name="Heitmann K."/>
            <person name="Rabus R."/>
            <person name="Schlesner H."/>
            <person name="Amann R."/>
            <person name="Reinhardt R."/>
        </authorList>
    </citation>
    <scope>NUCLEOTIDE SEQUENCE [LARGE SCALE GENOMIC DNA]</scope>
    <source>
        <strain evidence="2">DSM 10527 / NCIMB 13988 / SH1</strain>
    </source>
</reference>
<dbReference type="KEGG" id="rba:RB4833"/>
<sequence>MPRSDLVQSDFAANIDRLNKVAIVAHDDHRARQLASARIKFGERHQTETQNGALTKAAPASSISDCLTHQLRNPQDSKQLLKHFGSVDASISFAFHPQLSRIEITFLVATRRATVFALAHFLEAARAFCLSLVGHGWLPVKTVMDESSLASQR</sequence>